<dbReference type="AlphaFoldDB" id="A0AAW7ZB51"/>
<proteinExistence type="predicted"/>
<sequence length="479" mass="54470">MEIKPINIKLMNDIMINLSLGKMISQGVNWQKGEIRQGFVRSNVSGNEYLIQLGNRDITVRCNEALPTEGRILLELQGVQDGKFVVKLVEPIKPDQVSQEQLLTRIINQLQIKDTPLSRSLIQGFINQEIPLKAETLELAERLVQRLGGDTPENIGKTLLAIKMGIPQEPPIIDMVYSFLKNTNNLKHGNDPQLFMFMNRLMAILGQEPIGEQIKAPDAVQELRSVVLPQEGYDLIRKIQDYFRNISIDTPKGVAKVAAQLEVLLNSQLAQNNISLQNNQKQSRLTFKHRNSVNILELFSKLLENLRESARGASESSPARQLTQEGTLIERQIAGHQIFQMLNKAEQQDYLYFNLPFIKQDETETWGQLKIIKDNSEQKTIDLNHFSMSLMLNTLSFGPVLLELKVRNKDIMAGGKVTKEWVSDLFKASWPKLQKTFEKMGYNLHLCSWKVDSFMVDLQPKGLMNDNSEGYLQSVDVTV</sequence>
<protein>
    <recommendedName>
        <fullName evidence="3">Flagellar hook-length control protein-like C-terminal domain-containing protein</fullName>
    </recommendedName>
</protein>
<name>A0AAW7ZB51_9FIRM</name>
<accession>A0AAW7ZB51</accession>
<gene>
    <name evidence="1" type="ORF">P6N53_05010</name>
</gene>
<comment type="caution">
    <text evidence="1">The sequence shown here is derived from an EMBL/GenBank/DDBJ whole genome shotgun (WGS) entry which is preliminary data.</text>
</comment>
<reference evidence="1" key="2">
    <citation type="submission" date="2023-03" db="EMBL/GenBank/DDBJ databases">
        <authorList>
            <person name="Zhang Z."/>
        </authorList>
    </citation>
    <scope>NUCLEOTIDE SEQUENCE</scope>
    <source>
        <strain evidence="1">DSA</strain>
    </source>
</reference>
<organism evidence="1 2">
    <name type="scientific">Desulforamulus aquiferis</name>
    <dbReference type="NCBI Taxonomy" id="1397668"/>
    <lineage>
        <taxon>Bacteria</taxon>
        <taxon>Bacillati</taxon>
        <taxon>Bacillota</taxon>
        <taxon>Clostridia</taxon>
        <taxon>Eubacteriales</taxon>
        <taxon>Peptococcaceae</taxon>
        <taxon>Desulforamulus</taxon>
    </lineage>
</organism>
<evidence type="ECO:0008006" key="3">
    <source>
        <dbReference type="Google" id="ProtNLM"/>
    </source>
</evidence>
<keyword evidence="2" id="KW-1185">Reference proteome</keyword>
<dbReference type="RefSeq" id="WP_304541645.1">
    <property type="nucleotide sequence ID" value="NZ_JARPTC010000006.1"/>
</dbReference>
<evidence type="ECO:0000313" key="2">
    <source>
        <dbReference type="Proteomes" id="UP001172911"/>
    </source>
</evidence>
<evidence type="ECO:0000313" key="1">
    <source>
        <dbReference type="EMBL" id="MDO7786581.1"/>
    </source>
</evidence>
<dbReference type="EMBL" id="JARPTC010000006">
    <property type="protein sequence ID" value="MDO7786581.1"/>
    <property type="molecule type" value="Genomic_DNA"/>
</dbReference>
<dbReference type="Proteomes" id="UP001172911">
    <property type="component" value="Unassembled WGS sequence"/>
</dbReference>
<reference evidence="1" key="1">
    <citation type="journal article" date="2023" name="J. Hazard. Mater.">
        <title>Anaerobic biodegradation of pyrene and benzo[a]pyrene by a new sulfate-reducing Desulforamulus aquiferis strain DSA.</title>
        <authorList>
            <person name="Zhang Z."/>
            <person name="Sun J."/>
            <person name="Gong X."/>
            <person name="Wang C."/>
            <person name="Wang H."/>
        </authorList>
    </citation>
    <scope>NUCLEOTIDE SEQUENCE</scope>
    <source>
        <strain evidence="1">DSA</strain>
    </source>
</reference>